<accession>A0A5S5CB66</accession>
<dbReference type="EMBL" id="VNHU01000003">
    <property type="protein sequence ID" value="TYP75233.1"/>
    <property type="molecule type" value="Genomic_DNA"/>
</dbReference>
<name>A0A5S5CB66_9FLAO</name>
<dbReference type="OrthoDB" id="21421at2"/>
<dbReference type="InterPro" id="IPR032710">
    <property type="entry name" value="NTF2-like_dom_sf"/>
</dbReference>
<comment type="caution">
    <text evidence="2">The sequence shown here is derived from an EMBL/GenBank/DDBJ whole genome shotgun (WGS) entry which is preliminary data.</text>
</comment>
<protein>
    <submittedName>
        <fullName evidence="2">SEC-C motif-containing protein</fullName>
    </submittedName>
</protein>
<dbReference type="Pfam" id="PF17775">
    <property type="entry name" value="YchJ_M-like"/>
    <property type="match status" value="1"/>
</dbReference>
<dbReference type="SUPFAM" id="SSF54427">
    <property type="entry name" value="NTF2-like"/>
    <property type="match status" value="1"/>
</dbReference>
<dbReference type="InterPro" id="IPR048469">
    <property type="entry name" value="YchJ-like_M"/>
</dbReference>
<feature type="domain" description="YchJ-like middle NTF2-like" evidence="1">
    <location>
        <begin position="28"/>
        <end position="126"/>
    </location>
</feature>
<evidence type="ECO:0000313" key="3">
    <source>
        <dbReference type="Proteomes" id="UP000324376"/>
    </source>
</evidence>
<keyword evidence="3" id="KW-1185">Reference proteome</keyword>
<dbReference type="Proteomes" id="UP000324376">
    <property type="component" value="Unassembled WGS sequence"/>
</dbReference>
<sequence>MTKCPCDTTKTYPDCCELIHRNIDNAKTAEDLMRSRYTAFVLANGAYLMKSHHSTTRPVHDTEEIVAWAKSVQWIRLEVLGTTKGGHNDKEGTVHFKAYFFEGGIVQVIEEHSLFEREEEHWVYVGAM</sequence>
<gene>
    <name evidence="2" type="ORF">BD809_103297</name>
</gene>
<dbReference type="AlphaFoldDB" id="A0A5S5CB66"/>
<evidence type="ECO:0000259" key="1">
    <source>
        <dbReference type="Pfam" id="PF17775"/>
    </source>
</evidence>
<dbReference type="Gene3D" id="3.10.450.50">
    <property type="match status" value="1"/>
</dbReference>
<reference evidence="2 3" key="1">
    <citation type="submission" date="2019-07" db="EMBL/GenBank/DDBJ databases">
        <title>Genomic Encyclopedia of Archaeal and Bacterial Type Strains, Phase II (KMG-II): from individual species to whole genera.</title>
        <authorList>
            <person name="Goeker M."/>
        </authorList>
    </citation>
    <scope>NUCLEOTIDE SEQUENCE [LARGE SCALE GENOMIC DNA]</scope>
    <source>
        <strain evidence="2 3">DSM 17527</strain>
    </source>
</reference>
<proteinExistence type="predicted"/>
<dbReference type="RefSeq" id="WP_148782224.1">
    <property type="nucleotide sequence ID" value="NZ_VNHU01000003.1"/>
</dbReference>
<evidence type="ECO:0000313" key="2">
    <source>
        <dbReference type="EMBL" id="TYP75233.1"/>
    </source>
</evidence>
<organism evidence="2 3">
    <name type="scientific">Aquimarina intermedia</name>
    <dbReference type="NCBI Taxonomy" id="350814"/>
    <lineage>
        <taxon>Bacteria</taxon>
        <taxon>Pseudomonadati</taxon>
        <taxon>Bacteroidota</taxon>
        <taxon>Flavobacteriia</taxon>
        <taxon>Flavobacteriales</taxon>
        <taxon>Flavobacteriaceae</taxon>
        <taxon>Aquimarina</taxon>
    </lineage>
</organism>